<feature type="compositionally biased region" description="Polar residues" evidence="1">
    <location>
        <begin position="116"/>
        <end position="132"/>
    </location>
</feature>
<organism evidence="2 3">
    <name type="scientific">Eumeta variegata</name>
    <name type="common">Bagworm moth</name>
    <name type="synonym">Eumeta japonica</name>
    <dbReference type="NCBI Taxonomy" id="151549"/>
    <lineage>
        <taxon>Eukaryota</taxon>
        <taxon>Metazoa</taxon>
        <taxon>Ecdysozoa</taxon>
        <taxon>Arthropoda</taxon>
        <taxon>Hexapoda</taxon>
        <taxon>Insecta</taxon>
        <taxon>Pterygota</taxon>
        <taxon>Neoptera</taxon>
        <taxon>Endopterygota</taxon>
        <taxon>Lepidoptera</taxon>
        <taxon>Glossata</taxon>
        <taxon>Ditrysia</taxon>
        <taxon>Tineoidea</taxon>
        <taxon>Psychidae</taxon>
        <taxon>Oiketicinae</taxon>
        <taxon>Eumeta</taxon>
    </lineage>
</organism>
<dbReference type="AlphaFoldDB" id="A0A4C1XRZ8"/>
<gene>
    <name evidence="2" type="ORF">EVAR_36579_1</name>
</gene>
<protein>
    <submittedName>
        <fullName evidence="2">Uncharacterized protein</fullName>
    </submittedName>
</protein>
<evidence type="ECO:0000313" key="2">
    <source>
        <dbReference type="EMBL" id="GBP64959.1"/>
    </source>
</evidence>
<name>A0A4C1XRZ8_EUMVA</name>
<reference evidence="2 3" key="1">
    <citation type="journal article" date="2019" name="Commun. Biol.">
        <title>The bagworm genome reveals a unique fibroin gene that provides high tensile strength.</title>
        <authorList>
            <person name="Kono N."/>
            <person name="Nakamura H."/>
            <person name="Ohtoshi R."/>
            <person name="Tomita M."/>
            <person name="Numata K."/>
            <person name="Arakawa K."/>
        </authorList>
    </citation>
    <scope>NUCLEOTIDE SEQUENCE [LARGE SCALE GENOMIC DNA]</scope>
</reference>
<accession>A0A4C1XRZ8</accession>
<feature type="region of interest" description="Disordered" evidence="1">
    <location>
        <begin position="111"/>
        <end position="132"/>
    </location>
</feature>
<comment type="caution">
    <text evidence="2">The sequence shown here is derived from an EMBL/GenBank/DDBJ whole genome shotgun (WGS) entry which is preliminary data.</text>
</comment>
<keyword evidence="3" id="KW-1185">Reference proteome</keyword>
<evidence type="ECO:0000256" key="1">
    <source>
        <dbReference type="SAM" id="MobiDB-lite"/>
    </source>
</evidence>
<sequence>MRNDLAVNRKQRFVYQTLACKILGCRKYSKRQIFRLTCFSRPNRAVSSLPTPPMHRSERDELRTKRRRDLIFDVAGKRFPLWNPNPGRIYICLYLYMVDYPRPGFLDGVQRKNIRDPTSQPEYQSSRSVPSRVPQTVNCTSARRKQNSPTERYAIFRSSKQRDRAKGPAADEGIRVAGANCARQLCFREMSVAIFKIVHFQLARYVDADANNGRSFIRP</sequence>
<proteinExistence type="predicted"/>
<evidence type="ECO:0000313" key="3">
    <source>
        <dbReference type="Proteomes" id="UP000299102"/>
    </source>
</evidence>
<dbReference type="EMBL" id="BGZK01000915">
    <property type="protein sequence ID" value="GBP64959.1"/>
    <property type="molecule type" value="Genomic_DNA"/>
</dbReference>
<dbReference type="Proteomes" id="UP000299102">
    <property type="component" value="Unassembled WGS sequence"/>
</dbReference>